<dbReference type="InterPro" id="IPR011623">
    <property type="entry name" value="7TMR_DISM_rcpt_extracell_dom1"/>
</dbReference>
<evidence type="ECO:0000256" key="1">
    <source>
        <dbReference type="ARBA" id="ARBA00012528"/>
    </source>
</evidence>
<reference evidence="6" key="1">
    <citation type="submission" date="2021-06" db="EMBL/GenBank/DDBJ databases">
        <title>50 bacteria genomes isolated from Dapeng, Shenzhen, China.</title>
        <authorList>
            <person name="Zheng W."/>
            <person name="Yu S."/>
            <person name="Huang Y."/>
        </authorList>
    </citation>
    <scope>NUCLEOTIDE SEQUENCE</scope>
    <source>
        <strain evidence="6">DP4N28-2</strain>
    </source>
</reference>
<dbReference type="SUPFAM" id="SSF55073">
    <property type="entry name" value="Nucleotide cyclase"/>
    <property type="match status" value="1"/>
</dbReference>
<feature type="signal peptide" evidence="4">
    <location>
        <begin position="1"/>
        <end position="32"/>
    </location>
</feature>
<dbReference type="CDD" id="cd01949">
    <property type="entry name" value="GGDEF"/>
    <property type="match status" value="1"/>
</dbReference>
<feature type="transmembrane region" description="Helical" evidence="3">
    <location>
        <begin position="249"/>
        <end position="267"/>
    </location>
</feature>
<dbReference type="InterPro" id="IPR050469">
    <property type="entry name" value="Diguanylate_Cyclase"/>
</dbReference>
<gene>
    <name evidence="6" type="ORF">KUV31_10950</name>
</gene>
<sequence length="590" mass="65547">MERFHPPVFQRVLRLVLLALLALQMAVPARVAAQEAQFSSGSVCHTSAKPEETYADLVADASRWKCDGTTFDWDLTRHVVRHDLTNRSDNAPAPRFAEFERNEYEKLTLIALEADGSQTSASYSFADTQLGSSSLKSITELPKTKTPPVALVMVLEGGWWPEMLVKAKLVTQPSVEANAGYIHLLAALMCGLFLAPIIFDFGFYRALRRPFPLFHAVFCVMAAIQTAAVSGLIALLLPLSYQTELAVTYFSLDLMIVATFLFAYNFIEREFMQRRHKRILGTIAAVSFSSAVTTTFFPDLFGVWIDHAYFGVLCSLLVGYFYVLFSVRAAGSRMAPYLILGFTPLAFIILIQATTVFVAAPGDVMAFTFDETWPQNFALLFEVVATALAVADRFFSIRRERDRAVDAARVLEELSEHDELTGLLNRRALKSRFKELIADGFTTMAIVDIDRFKAVNDIHGHPVGDEVLRQTGAALDSGADENLVAFRIGGEEFLLMLRGDEASKRAEARRRAISARTLSHVEGLEEPITASMGLLDFTAVSKEMEMRFGPLYSRADQLLYEAKNAGRNRTVEDTMAFFVPEAQNARNAAA</sequence>
<feature type="transmembrane region" description="Helical" evidence="3">
    <location>
        <begin position="279"/>
        <end position="301"/>
    </location>
</feature>
<dbReference type="RefSeq" id="WP_222405539.1">
    <property type="nucleotide sequence ID" value="NZ_JAHVKP010000001.1"/>
</dbReference>
<feature type="transmembrane region" description="Helical" evidence="3">
    <location>
        <begin position="372"/>
        <end position="391"/>
    </location>
</feature>
<dbReference type="InterPro" id="IPR043128">
    <property type="entry name" value="Rev_trsase/Diguanyl_cyclase"/>
</dbReference>
<dbReference type="AlphaFoldDB" id="A0A9Q3S2P9"/>
<dbReference type="InterPro" id="IPR029787">
    <property type="entry name" value="Nucleotide_cyclase"/>
</dbReference>
<feature type="domain" description="GGDEF" evidence="5">
    <location>
        <begin position="440"/>
        <end position="575"/>
    </location>
</feature>
<dbReference type="Gene3D" id="3.30.70.270">
    <property type="match status" value="1"/>
</dbReference>
<feature type="transmembrane region" description="Helical" evidence="3">
    <location>
        <begin position="307"/>
        <end position="325"/>
    </location>
</feature>
<evidence type="ECO:0000313" key="6">
    <source>
        <dbReference type="EMBL" id="MBY6218856.1"/>
    </source>
</evidence>
<feature type="transmembrane region" description="Helical" evidence="3">
    <location>
        <begin position="337"/>
        <end position="360"/>
    </location>
</feature>
<protein>
    <recommendedName>
        <fullName evidence="1">diguanylate cyclase</fullName>
        <ecNumber evidence="1">2.7.7.65</ecNumber>
    </recommendedName>
</protein>
<accession>A0A9Q3S2P9</accession>
<dbReference type="NCBIfam" id="TIGR00254">
    <property type="entry name" value="GGDEF"/>
    <property type="match status" value="1"/>
</dbReference>
<evidence type="ECO:0000256" key="4">
    <source>
        <dbReference type="SAM" id="SignalP"/>
    </source>
</evidence>
<evidence type="ECO:0000259" key="5">
    <source>
        <dbReference type="PROSITE" id="PS50887"/>
    </source>
</evidence>
<dbReference type="Pfam" id="PF00990">
    <property type="entry name" value="GGDEF"/>
    <property type="match status" value="1"/>
</dbReference>
<keyword evidence="3" id="KW-0812">Transmembrane</keyword>
<feature type="chain" id="PRO_5040196146" description="diguanylate cyclase" evidence="4">
    <location>
        <begin position="33"/>
        <end position="590"/>
    </location>
</feature>
<organism evidence="6 7">
    <name type="scientific">Qipengyuania aquimaris</name>
    <dbReference type="NCBI Taxonomy" id="255984"/>
    <lineage>
        <taxon>Bacteria</taxon>
        <taxon>Pseudomonadati</taxon>
        <taxon>Pseudomonadota</taxon>
        <taxon>Alphaproteobacteria</taxon>
        <taxon>Sphingomonadales</taxon>
        <taxon>Erythrobacteraceae</taxon>
        <taxon>Qipengyuania</taxon>
    </lineage>
</organism>
<dbReference type="EMBL" id="JAHVKP010000001">
    <property type="protein sequence ID" value="MBY6218856.1"/>
    <property type="molecule type" value="Genomic_DNA"/>
</dbReference>
<feature type="transmembrane region" description="Helical" evidence="3">
    <location>
        <begin position="181"/>
        <end position="201"/>
    </location>
</feature>
<dbReference type="GO" id="GO:1902201">
    <property type="term" value="P:negative regulation of bacterial-type flagellum-dependent cell motility"/>
    <property type="evidence" value="ECO:0007669"/>
    <property type="project" value="TreeGrafter"/>
</dbReference>
<evidence type="ECO:0000256" key="3">
    <source>
        <dbReference type="SAM" id="Phobius"/>
    </source>
</evidence>
<proteinExistence type="predicted"/>
<dbReference type="PANTHER" id="PTHR45138">
    <property type="entry name" value="REGULATORY COMPONENTS OF SENSORY TRANSDUCTION SYSTEM"/>
    <property type="match status" value="1"/>
</dbReference>
<dbReference type="SMART" id="SM00267">
    <property type="entry name" value="GGDEF"/>
    <property type="match status" value="1"/>
</dbReference>
<dbReference type="PANTHER" id="PTHR45138:SF9">
    <property type="entry name" value="DIGUANYLATE CYCLASE DGCM-RELATED"/>
    <property type="match status" value="1"/>
</dbReference>
<evidence type="ECO:0000313" key="7">
    <source>
        <dbReference type="Proteomes" id="UP000824927"/>
    </source>
</evidence>
<dbReference type="Pfam" id="PF07695">
    <property type="entry name" value="7TMR-DISM_7TM"/>
    <property type="match status" value="1"/>
</dbReference>
<dbReference type="GO" id="GO:0005886">
    <property type="term" value="C:plasma membrane"/>
    <property type="evidence" value="ECO:0007669"/>
    <property type="project" value="TreeGrafter"/>
</dbReference>
<keyword evidence="3" id="KW-1133">Transmembrane helix</keyword>
<dbReference type="GO" id="GO:0043709">
    <property type="term" value="P:cell adhesion involved in single-species biofilm formation"/>
    <property type="evidence" value="ECO:0007669"/>
    <property type="project" value="TreeGrafter"/>
</dbReference>
<evidence type="ECO:0000256" key="2">
    <source>
        <dbReference type="ARBA" id="ARBA00034247"/>
    </source>
</evidence>
<comment type="catalytic activity">
    <reaction evidence="2">
        <text>2 GTP = 3',3'-c-di-GMP + 2 diphosphate</text>
        <dbReference type="Rhea" id="RHEA:24898"/>
        <dbReference type="ChEBI" id="CHEBI:33019"/>
        <dbReference type="ChEBI" id="CHEBI:37565"/>
        <dbReference type="ChEBI" id="CHEBI:58805"/>
        <dbReference type="EC" id="2.7.7.65"/>
    </reaction>
</comment>
<comment type="caution">
    <text evidence="6">The sequence shown here is derived from an EMBL/GenBank/DDBJ whole genome shotgun (WGS) entry which is preliminary data.</text>
</comment>
<dbReference type="EC" id="2.7.7.65" evidence="1"/>
<name>A0A9Q3S2P9_9SPHN</name>
<dbReference type="Proteomes" id="UP000824927">
    <property type="component" value="Unassembled WGS sequence"/>
</dbReference>
<keyword evidence="3" id="KW-0472">Membrane</keyword>
<dbReference type="PROSITE" id="PS50887">
    <property type="entry name" value="GGDEF"/>
    <property type="match status" value="1"/>
</dbReference>
<dbReference type="GO" id="GO:0052621">
    <property type="term" value="F:diguanylate cyclase activity"/>
    <property type="evidence" value="ECO:0007669"/>
    <property type="project" value="UniProtKB-EC"/>
</dbReference>
<feature type="transmembrane region" description="Helical" evidence="3">
    <location>
        <begin position="213"/>
        <end position="237"/>
    </location>
</feature>
<dbReference type="InterPro" id="IPR000160">
    <property type="entry name" value="GGDEF_dom"/>
</dbReference>
<keyword evidence="4" id="KW-0732">Signal</keyword>